<evidence type="ECO:0000259" key="5">
    <source>
        <dbReference type="Pfam" id="PF22435"/>
    </source>
</evidence>
<dbReference type="InParanoid" id="M7X4V3"/>
<dbReference type="InterPro" id="IPR029064">
    <property type="entry name" value="Ribosomal_eL30-like_sf"/>
</dbReference>
<dbReference type="InterPro" id="IPR053888">
    <property type="entry name" value="MRM3-like_sub_bind"/>
</dbReference>
<dbReference type="InterPro" id="IPR001537">
    <property type="entry name" value="SpoU_MeTrfase"/>
</dbReference>
<evidence type="ECO:0000259" key="4">
    <source>
        <dbReference type="Pfam" id="PF00588"/>
    </source>
</evidence>
<evidence type="ECO:0000256" key="1">
    <source>
        <dbReference type="ARBA" id="ARBA00007228"/>
    </source>
</evidence>
<dbReference type="eggNOG" id="COG0566">
    <property type="taxonomic scope" value="Bacteria"/>
</dbReference>
<evidence type="ECO:0000313" key="6">
    <source>
        <dbReference type="EMBL" id="EMS32470.1"/>
    </source>
</evidence>
<dbReference type="GO" id="GO:0006396">
    <property type="term" value="P:RNA processing"/>
    <property type="evidence" value="ECO:0007669"/>
    <property type="project" value="InterPro"/>
</dbReference>
<dbReference type="GO" id="GO:0032259">
    <property type="term" value="P:methylation"/>
    <property type="evidence" value="ECO:0007669"/>
    <property type="project" value="UniProtKB-KW"/>
</dbReference>
<dbReference type="OrthoDB" id="9785673at2"/>
<dbReference type="RefSeq" id="WP_008628844.1">
    <property type="nucleotide sequence ID" value="NZ_AMZY02000013.1"/>
</dbReference>
<dbReference type="Gene3D" id="3.40.1280.10">
    <property type="match status" value="1"/>
</dbReference>
<dbReference type="InterPro" id="IPR051259">
    <property type="entry name" value="rRNA_Methyltransferase"/>
</dbReference>
<name>M7X4V3_9BACT</name>
<dbReference type="SUPFAM" id="SSF55315">
    <property type="entry name" value="L30e-like"/>
    <property type="match status" value="1"/>
</dbReference>
<accession>M7X4V3</accession>
<sequence>MLSKNTLKFIKSLQQKKFRIEEQSFFVEGAKSVLELLESDFEVTHLLYTDRFFGNHLKAIADYKGEAYQVTEKTLEMAGSLQANDSALAVAKMKENARFSVRQNEWVLALDDVRDPGNLGTIIRIADWYGIKKVVMSLETADLYNPKVLQASMGSFTRIRFFYTDLEAYLPQSKLPLFGAFLEGESVYTSKFPNGGILVMGNESKGISARLEKFIQHKVTIPRFGNAESLNVAVATAVICDNILRQITTNSKNV</sequence>
<dbReference type="AlphaFoldDB" id="M7X4V3"/>
<dbReference type="STRING" id="1239962.C943_01197"/>
<dbReference type="InterPro" id="IPR029026">
    <property type="entry name" value="tRNA_m1G_MTases_N"/>
</dbReference>
<evidence type="ECO:0000313" key="7">
    <source>
        <dbReference type="Proteomes" id="UP000010953"/>
    </source>
</evidence>
<evidence type="ECO:0000256" key="3">
    <source>
        <dbReference type="ARBA" id="ARBA00022679"/>
    </source>
</evidence>
<dbReference type="SUPFAM" id="SSF75217">
    <property type="entry name" value="alpha/beta knot"/>
    <property type="match status" value="1"/>
</dbReference>
<dbReference type="GO" id="GO:0003723">
    <property type="term" value="F:RNA binding"/>
    <property type="evidence" value="ECO:0007669"/>
    <property type="project" value="InterPro"/>
</dbReference>
<dbReference type="Pfam" id="PF22435">
    <property type="entry name" value="MRM3-like_sub_bind"/>
    <property type="match status" value="1"/>
</dbReference>
<protein>
    <submittedName>
        <fullName evidence="6">RNA methyltransferase, TrmH family</fullName>
    </submittedName>
</protein>
<dbReference type="Pfam" id="PF00588">
    <property type="entry name" value="SpoU_methylase"/>
    <property type="match status" value="1"/>
</dbReference>
<feature type="domain" description="tRNA/rRNA methyltransferase SpoU type" evidence="4">
    <location>
        <begin position="107"/>
        <end position="240"/>
    </location>
</feature>
<evidence type="ECO:0000256" key="2">
    <source>
        <dbReference type="ARBA" id="ARBA00022603"/>
    </source>
</evidence>
<reference evidence="6" key="1">
    <citation type="submission" date="2013-01" db="EMBL/GenBank/DDBJ databases">
        <title>Genome assembly of Mariniradius saccharolyticus AK6.</title>
        <authorList>
            <person name="Vaidya B."/>
            <person name="Khatri I."/>
            <person name="Tanuku N.R.S."/>
            <person name="Subramanian S."/>
            <person name="Pinnaka A."/>
        </authorList>
    </citation>
    <scope>NUCLEOTIDE SEQUENCE [LARGE SCALE GENOMIC DNA]</scope>
    <source>
        <strain evidence="6">AK6</strain>
    </source>
</reference>
<dbReference type="FunCoup" id="M7X4V3">
    <property type="interactions" value="325"/>
</dbReference>
<organism evidence="6 7">
    <name type="scientific">Mariniradius saccharolyticus AK6</name>
    <dbReference type="NCBI Taxonomy" id="1239962"/>
    <lineage>
        <taxon>Bacteria</taxon>
        <taxon>Pseudomonadati</taxon>
        <taxon>Bacteroidota</taxon>
        <taxon>Cytophagia</taxon>
        <taxon>Cytophagales</taxon>
        <taxon>Cyclobacteriaceae</taxon>
        <taxon>Mariniradius</taxon>
    </lineage>
</organism>
<comment type="caution">
    <text evidence="6">The sequence shown here is derived from an EMBL/GenBank/DDBJ whole genome shotgun (WGS) entry which is preliminary data.</text>
</comment>
<keyword evidence="3" id="KW-0808">Transferase</keyword>
<feature type="domain" description="MRM3-like substrate binding" evidence="5">
    <location>
        <begin position="5"/>
        <end position="80"/>
    </location>
</feature>
<dbReference type="GO" id="GO:0008173">
    <property type="term" value="F:RNA methyltransferase activity"/>
    <property type="evidence" value="ECO:0007669"/>
    <property type="project" value="InterPro"/>
</dbReference>
<keyword evidence="2 6" id="KW-0489">Methyltransferase</keyword>
<dbReference type="EMBL" id="AMZY02000013">
    <property type="protein sequence ID" value="EMS32470.1"/>
    <property type="molecule type" value="Genomic_DNA"/>
</dbReference>
<dbReference type="Gene3D" id="3.30.1330.30">
    <property type="match status" value="1"/>
</dbReference>
<dbReference type="CDD" id="cd18109">
    <property type="entry name" value="SpoU-like_RNA-MTase"/>
    <property type="match status" value="1"/>
</dbReference>
<dbReference type="PANTHER" id="PTHR43191:SF2">
    <property type="entry name" value="RRNA METHYLTRANSFERASE 3, MITOCHONDRIAL"/>
    <property type="match status" value="1"/>
</dbReference>
<dbReference type="InterPro" id="IPR029028">
    <property type="entry name" value="Alpha/beta_knot_MTases"/>
</dbReference>
<keyword evidence="7" id="KW-1185">Reference proteome</keyword>
<proteinExistence type="inferred from homology"/>
<gene>
    <name evidence="6" type="ORF">C943_01197</name>
</gene>
<comment type="similarity">
    <text evidence="1">Belongs to the class IV-like SAM-binding methyltransferase superfamily. RNA methyltransferase TrmH family.</text>
</comment>
<dbReference type="PANTHER" id="PTHR43191">
    <property type="entry name" value="RRNA METHYLTRANSFERASE 3"/>
    <property type="match status" value="1"/>
</dbReference>
<dbReference type="Proteomes" id="UP000010953">
    <property type="component" value="Unassembled WGS sequence"/>
</dbReference>